<dbReference type="Pfam" id="PF11292">
    <property type="entry name" value="DUF3093"/>
    <property type="match status" value="1"/>
</dbReference>
<evidence type="ECO:0000313" key="2">
    <source>
        <dbReference type="EMBL" id="GED05380.1"/>
    </source>
</evidence>
<dbReference type="OrthoDB" id="4303577at2"/>
<dbReference type="EMBL" id="BJNY01000004">
    <property type="protein sequence ID" value="GED05380.1"/>
    <property type="molecule type" value="Genomic_DNA"/>
</dbReference>
<comment type="caution">
    <text evidence="2">The sequence shown here is derived from an EMBL/GenBank/DDBJ whole genome shotgun (WGS) entry which is preliminary data.</text>
</comment>
<gene>
    <name evidence="2" type="ORF">AUR04nite_09120</name>
</gene>
<sequence length="313" mass="33249">MVLTRVFLGGSLPEITATHWSDSRYPDGFTATSVFFAVNTTLSIIGGVLGLAGIALRRNPLLILVLLLVGGMTAWTSAALVITCAVPTAIAGDPTLADNGPWIIASVLMPLVALAPLWLSGIFQEYSRRSHAKRRQRIAKAQGTAPAAKQAAPASLASGEFDETAAAPWWLWLLGVFVFGMGLFTLAGIDDTAGGENWVALVISLVMILVVAPVVLGIARIRVTIKNGKLRVSSAIFGFPLRTIDASEIASVSSEEILPMEWGGWGWRFFPGGSAVVMKRSQGLAIELKDKRRFAVTIPNSAQAAAQLNSLIK</sequence>
<evidence type="ECO:0000313" key="3">
    <source>
        <dbReference type="Proteomes" id="UP000316612"/>
    </source>
</evidence>
<keyword evidence="1" id="KW-0812">Transmembrane</keyword>
<organism evidence="2 3">
    <name type="scientific">Glutamicibacter uratoxydans</name>
    <name type="common">Arthrobacter uratoxydans</name>
    <dbReference type="NCBI Taxonomy" id="43667"/>
    <lineage>
        <taxon>Bacteria</taxon>
        <taxon>Bacillati</taxon>
        <taxon>Actinomycetota</taxon>
        <taxon>Actinomycetes</taxon>
        <taxon>Micrococcales</taxon>
        <taxon>Micrococcaceae</taxon>
        <taxon>Glutamicibacter</taxon>
    </lineage>
</organism>
<keyword evidence="1" id="KW-0472">Membrane</keyword>
<protein>
    <recommendedName>
        <fullName evidence="4">DUF3093 domain-containing protein</fullName>
    </recommendedName>
</protein>
<accession>A0A4Y4DP51</accession>
<feature type="transmembrane region" description="Helical" evidence="1">
    <location>
        <begin position="201"/>
        <end position="221"/>
    </location>
</feature>
<keyword evidence="3" id="KW-1185">Reference proteome</keyword>
<proteinExistence type="predicted"/>
<name>A0A4Y4DP51_GLUUR</name>
<keyword evidence="1" id="KW-1133">Transmembrane helix</keyword>
<evidence type="ECO:0008006" key="4">
    <source>
        <dbReference type="Google" id="ProtNLM"/>
    </source>
</evidence>
<dbReference type="RefSeq" id="WP_141362379.1">
    <property type="nucleotide sequence ID" value="NZ_BAAAJL010000001.1"/>
</dbReference>
<feature type="transmembrane region" description="Helical" evidence="1">
    <location>
        <begin position="61"/>
        <end position="90"/>
    </location>
</feature>
<dbReference type="AlphaFoldDB" id="A0A4Y4DP51"/>
<feature type="transmembrane region" description="Helical" evidence="1">
    <location>
        <begin position="34"/>
        <end position="54"/>
    </location>
</feature>
<dbReference type="InterPro" id="IPR021443">
    <property type="entry name" value="DUF3093"/>
</dbReference>
<feature type="transmembrane region" description="Helical" evidence="1">
    <location>
        <begin position="169"/>
        <end position="189"/>
    </location>
</feature>
<evidence type="ECO:0000256" key="1">
    <source>
        <dbReference type="SAM" id="Phobius"/>
    </source>
</evidence>
<reference evidence="2 3" key="1">
    <citation type="submission" date="2019-06" db="EMBL/GenBank/DDBJ databases">
        <title>Whole genome shotgun sequence of Glutamicibacter uratoxydans NBRC 15515.</title>
        <authorList>
            <person name="Hosoyama A."/>
            <person name="Uohara A."/>
            <person name="Ohji S."/>
            <person name="Ichikawa N."/>
        </authorList>
    </citation>
    <scope>NUCLEOTIDE SEQUENCE [LARGE SCALE GENOMIC DNA]</scope>
    <source>
        <strain evidence="2 3">NBRC 15515</strain>
    </source>
</reference>
<dbReference type="Proteomes" id="UP000316612">
    <property type="component" value="Unassembled WGS sequence"/>
</dbReference>
<feature type="transmembrane region" description="Helical" evidence="1">
    <location>
        <begin position="102"/>
        <end position="123"/>
    </location>
</feature>